<evidence type="ECO:0000313" key="3">
    <source>
        <dbReference type="Proteomes" id="UP001454036"/>
    </source>
</evidence>
<name>A0AAV3P1W2_LITER</name>
<comment type="caution">
    <text evidence="2">The sequence shown here is derived from an EMBL/GenBank/DDBJ whole genome shotgun (WGS) entry which is preliminary data.</text>
</comment>
<feature type="region of interest" description="Disordered" evidence="1">
    <location>
        <begin position="119"/>
        <end position="149"/>
    </location>
</feature>
<keyword evidence="3" id="KW-1185">Reference proteome</keyword>
<proteinExistence type="predicted"/>
<organism evidence="2 3">
    <name type="scientific">Lithospermum erythrorhizon</name>
    <name type="common">Purple gromwell</name>
    <name type="synonym">Lithospermum officinale var. erythrorhizon</name>
    <dbReference type="NCBI Taxonomy" id="34254"/>
    <lineage>
        <taxon>Eukaryota</taxon>
        <taxon>Viridiplantae</taxon>
        <taxon>Streptophyta</taxon>
        <taxon>Embryophyta</taxon>
        <taxon>Tracheophyta</taxon>
        <taxon>Spermatophyta</taxon>
        <taxon>Magnoliopsida</taxon>
        <taxon>eudicotyledons</taxon>
        <taxon>Gunneridae</taxon>
        <taxon>Pentapetalae</taxon>
        <taxon>asterids</taxon>
        <taxon>lamiids</taxon>
        <taxon>Boraginales</taxon>
        <taxon>Boraginaceae</taxon>
        <taxon>Boraginoideae</taxon>
        <taxon>Lithospermeae</taxon>
        <taxon>Lithospermum</taxon>
    </lineage>
</organism>
<feature type="region of interest" description="Disordered" evidence="1">
    <location>
        <begin position="1"/>
        <end position="54"/>
    </location>
</feature>
<feature type="compositionally biased region" description="Basic and acidic residues" evidence="1">
    <location>
        <begin position="119"/>
        <end position="140"/>
    </location>
</feature>
<feature type="compositionally biased region" description="Polar residues" evidence="1">
    <location>
        <begin position="13"/>
        <end position="25"/>
    </location>
</feature>
<evidence type="ECO:0000313" key="2">
    <source>
        <dbReference type="EMBL" id="GAA0145569.1"/>
    </source>
</evidence>
<dbReference type="Proteomes" id="UP001454036">
    <property type="component" value="Unassembled WGS sequence"/>
</dbReference>
<accession>A0AAV3P1W2</accession>
<dbReference type="AlphaFoldDB" id="A0AAV3P1W2"/>
<dbReference type="EMBL" id="BAABME010000802">
    <property type="protein sequence ID" value="GAA0145569.1"/>
    <property type="molecule type" value="Genomic_DNA"/>
</dbReference>
<sequence length="149" mass="15798">MVQGLVPAAPSGEPSTQNHCPTSISHGKCLDQGNGSEYPTFGPSAKQPTPTTRPKIRDIKVVARAVKFGGPGLGVQLPGILYRNPDYKLCGKHSGTGTTLQSQGNGGVHPLHELRVLHDADNKEGDGNGQEKGDRIRQEKPTCQPLTTL</sequence>
<reference evidence="2 3" key="1">
    <citation type="submission" date="2024-01" db="EMBL/GenBank/DDBJ databases">
        <title>The complete chloroplast genome sequence of Lithospermum erythrorhizon: insights into the phylogenetic relationship among Boraginaceae species and the maternal lineages of purple gromwells.</title>
        <authorList>
            <person name="Okada T."/>
            <person name="Watanabe K."/>
        </authorList>
    </citation>
    <scope>NUCLEOTIDE SEQUENCE [LARGE SCALE GENOMIC DNA]</scope>
</reference>
<gene>
    <name evidence="2" type="ORF">LIER_05739</name>
</gene>
<protein>
    <submittedName>
        <fullName evidence="2">Uncharacterized protein</fullName>
    </submittedName>
</protein>
<evidence type="ECO:0000256" key="1">
    <source>
        <dbReference type="SAM" id="MobiDB-lite"/>
    </source>
</evidence>